<dbReference type="RefSeq" id="WP_367638810.1">
    <property type="nucleotide sequence ID" value="NZ_JBFNQN010000008.1"/>
</dbReference>
<evidence type="ECO:0000313" key="3">
    <source>
        <dbReference type="EMBL" id="MEW9265681.1"/>
    </source>
</evidence>
<dbReference type="SUPFAM" id="SSF53474">
    <property type="entry name" value="alpha/beta-Hydrolases"/>
    <property type="match status" value="1"/>
</dbReference>
<accession>A0ABV3P7S8</accession>
<dbReference type="PANTHER" id="PTHR48081:SF13">
    <property type="entry name" value="ALPHA_BETA HYDROLASE"/>
    <property type="match status" value="1"/>
</dbReference>
<organism evidence="3 4">
    <name type="scientific">Kineococcus endophyticus</name>
    <dbReference type="NCBI Taxonomy" id="1181883"/>
    <lineage>
        <taxon>Bacteria</taxon>
        <taxon>Bacillati</taxon>
        <taxon>Actinomycetota</taxon>
        <taxon>Actinomycetes</taxon>
        <taxon>Kineosporiales</taxon>
        <taxon>Kineosporiaceae</taxon>
        <taxon>Kineococcus</taxon>
    </lineage>
</organism>
<dbReference type="PANTHER" id="PTHR48081">
    <property type="entry name" value="AB HYDROLASE SUPERFAMILY PROTEIN C4A8.06C"/>
    <property type="match status" value="1"/>
</dbReference>
<dbReference type="InterPro" id="IPR029058">
    <property type="entry name" value="AB_hydrolase_fold"/>
</dbReference>
<keyword evidence="1 3" id="KW-0378">Hydrolase</keyword>
<evidence type="ECO:0000259" key="2">
    <source>
        <dbReference type="Pfam" id="PF20434"/>
    </source>
</evidence>
<dbReference type="InterPro" id="IPR049492">
    <property type="entry name" value="BD-FAE-like_dom"/>
</dbReference>
<name>A0ABV3P7S8_9ACTN</name>
<dbReference type="EMBL" id="JBFNQN010000008">
    <property type="protein sequence ID" value="MEW9265681.1"/>
    <property type="molecule type" value="Genomic_DNA"/>
</dbReference>
<comment type="caution">
    <text evidence="3">The sequence shown here is derived from an EMBL/GenBank/DDBJ whole genome shotgun (WGS) entry which is preliminary data.</text>
</comment>
<dbReference type="Gene3D" id="3.40.50.1820">
    <property type="entry name" value="alpha/beta hydrolase"/>
    <property type="match status" value="1"/>
</dbReference>
<keyword evidence="4" id="KW-1185">Reference proteome</keyword>
<sequence length="297" mass="30909">MTGRPELPRPPDVLDWALPAPVLDDGGGRFLGGVPFAAPPGCRPLELDLHLPAPGAVPPPVVVFVHGGGWATGDRRWLGPTPLAHLVGDLARAGLAVAAVDHRLSSEATWPAPRDDVRAAVRFLRARADELGVDASRLGLWGESAGGHLALAVAVEVDPLDTGPRPTAVVAWYAPTDLATVASDGGGDPEGPDAAGSREARLLGRPVSADPDLTADASPARHVDPAAGPTRFLLLHGEADRFVSVRQVARMEQALVTAGAPVRVRTWPGADHLWVGSPAAAAEALTETVQFLREHLT</sequence>
<proteinExistence type="predicted"/>
<dbReference type="Proteomes" id="UP001555826">
    <property type="component" value="Unassembled WGS sequence"/>
</dbReference>
<protein>
    <submittedName>
        <fullName evidence="3">Alpha/beta hydrolase</fullName>
    </submittedName>
</protein>
<dbReference type="Pfam" id="PF20434">
    <property type="entry name" value="BD-FAE"/>
    <property type="match status" value="1"/>
</dbReference>
<evidence type="ECO:0000313" key="4">
    <source>
        <dbReference type="Proteomes" id="UP001555826"/>
    </source>
</evidence>
<gene>
    <name evidence="3" type="ORF">AB1207_13065</name>
</gene>
<reference evidence="3 4" key="1">
    <citation type="submission" date="2024-07" db="EMBL/GenBank/DDBJ databases">
        <authorList>
            <person name="Thanompreechachai J."/>
            <person name="Duangmal K."/>
        </authorList>
    </citation>
    <scope>NUCLEOTIDE SEQUENCE [LARGE SCALE GENOMIC DNA]</scope>
    <source>
        <strain evidence="3 4">KCTC 19886</strain>
    </source>
</reference>
<dbReference type="InterPro" id="IPR050300">
    <property type="entry name" value="GDXG_lipolytic_enzyme"/>
</dbReference>
<feature type="domain" description="BD-FAE-like" evidence="2">
    <location>
        <begin position="47"/>
        <end position="255"/>
    </location>
</feature>
<evidence type="ECO:0000256" key="1">
    <source>
        <dbReference type="ARBA" id="ARBA00022801"/>
    </source>
</evidence>
<dbReference type="GO" id="GO:0016787">
    <property type="term" value="F:hydrolase activity"/>
    <property type="evidence" value="ECO:0007669"/>
    <property type="project" value="UniProtKB-KW"/>
</dbReference>